<dbReference type="Proteomes" id="UP001152747">
    <property type="component" value="Unassembled WGS sequence"/>
</dbReference>
<dbReference type="OrthoDB" id="5818620at2759"/>
<keyword evidence="1" id="KW-0732">Signal</keyword>
<organism evidence="2 3">
    <name type="scientific">Caenorhabditis angaria</name>
    <dbReference type="NCBI Taxonomy" id="860376"/>
    <lineage>
        <taxon>Eukaryota</taxon>
        <taxon>Metazoa</taxon>
        <taxon>Ecdysozoa</taxon>
        <taxon>Nematoda</taxon>
        <taxon>Chromadorea</taxon>
        <taxon>Rhabditida</taxon>
        <taxon>Rhabditina</taxon>
        <taxon>Rhabditomorpha</taxon>
        <taxon>Rhabditoidea</taxon>
        <taxon>Rhabditidae</taxon>
        <taxon>Peloderinae</taxon>
        <taxon>Caenorhabditis</taxon>
    </lineage>
</organism>
<sequence length="68" mass="7670">MFRSSSIFILVAAIFALICVVAQARSVQYDFDELSQQSGFPYAQWAELPHKRVPSAGDMMVRFGKRSI</sequence>
<reference evidence="2" key="1">
    <citation type="submission" date="2022-11" db="EMBL/GenBank/DDBJ databases">
        <authorList>
            <person name="Kikuchi T."/>
        </authorList>
    </citation>
    <scope>NUCLEOTIDE SEQUENCE</scope>
    <source>
        <strain evidence="2">PS1010</strain>
    </source>
</reference>
<name>A0A9P1N0K2_9PELO</name>
<gene>
    <name evidence="2" type="ORF">CAMP_LOCUS9164</name>
</gene>
<proteinExistence type="predicted"/>
<keyword evidence="3" id="KW-1185">Reference proteome</keyword>
<dbReference type="EMBL" id="CANHGI010000003">
    <property type="protein sequence ID" value="CAI5446527.1"/>
    <property type="molecule type" value="Genomic_DNA"/>
</dbReference>
<evidence type="ECO:0000256" key="1">
    <source>
        <dbReference type="SAM" id="SignalP"/>
    </source>
</evidence>
<comment type="caution">
    <text evidence="2">The sequence shown here is derived from an EMBL/GenBank/DDBJ whole genome shotgun (WGS) entry which is preliminary data.</text>
</comment>
<dbReference type="AlphaFoldDB" id="A0A9P1N0K2"/>
<evidence type="ECO:0000313" key="3">
    <source>
        <dbReference type="Proteomes" id="UP001152747"/>
    </source>
</evidence>
<protein>
    <submittedName>
        <fullName evidence="2">Uncharacterized protein</fullName>
    </submittedName>
</protein>
<feature type="chain" id="PRO_5040221407" evidence="1">
    <location>
        <begin position="25"/>
        <end position="68"/>
    </location>
</feature>
<evidence type="ECO:0000313" key="2">
    <source>
        <dbReference type="EMBL" id="CAI5446527.1"/>
    </source>
</evidence>
<accession>A0A9P1N0K2</accession>
<feature type="signal peptide" evidence="1">
    <location>
        <begin position="1"/>
        <end position="24"/>
    </location>
</feature>